<dbReference type="GO" id="GO:0006508">
    <property type="term" value="P:proteolysis"/>
    <property type="evidence" value="ECO:0007669"/>
    <property type="project" value="InterPro"/>
</dbReference>
<dbReference type="Pfam" id="PF00450">
    <property type="entry name" value="Peptidase_S10"/>
    <property type="match status" value="2"/>
</dbReference>
<name>A0AAV1RVI1_9ROSI</name>
<accession>A0AAV1RVI1</accession>
<dbReference type="SUPFAM" id="SSF53474">
    <property type="entry name" value="alpha/beta-Hydrolases"/>
    <property type="match status" value="1"/>
</dbReference>
<gene>
    <name evidence="2" type="ORF">DCAF_LOCUS15348</name>
</gene>
<organism evidence="2 3">
    <name type="scientific">Dovyalis caffra</name>
    <dbReference type="NCBI Taxonomy" id="77055"/>
    <lineage>
        <taxon>Eukaryota</taxon>
        <taxon>Viridiplantae</taxon>
        <taxon>Streptophyta</taxon>
        <taxon>Embryophyta</taxon>
        <taxon>Tracheophyta</taxon>
        <taxon>Spermatophyta</taxon>
        <taxon>Magnoliopsida</taxon>
        <taxon>eudicotyledons</taxon>
        <taxon>Gunneridae</taxon>
        <taxon>Pentapetalae</taxon>
        <taxon>rosids</taxon>
        <taxon>fabids</taxon>
        <taxon>Malpighiales</taxon>
        <taxon>Salicaceae</taxon>
        <taxon>Flacourtieae</taxon>
        <taxon>Dovyalis</taxon>
    </lineage>
</organism>
<dbReference type="Gene3D" id="6.10.250.940">
    <property type="match status" value="1"/>
</dbReference>
<dbReference type="EMBL" id="CAWUPB010001159">
    <property type="protein sequence ID" value="CAK7340267.1"/>
    <property type="molecule type" value="Genomic_DNA"/>
</dbReference>
<reference evidence="2 3" key="1">
    <citation type="submission" date="2024-01" db="EMBL/GenBank/DDBJ databases">
        <authorList>
            <person name="Waweru B."/>
        </authorList>
    </citation>
    <scope>NUCLEOTIDE SEQUENCE [LARGE SCALE GENOMIC DNA]</scope>
</reference>
<evidence type="ECO:0000313" key="2">
    <source>
        <dbReference type="EMBL" id="CAK7340267.1"/>
    </source>
</evidence>
<protein>
    <submittedName>
        <fullName evidence="2">Uncharacterized protein</fullName>
    </submittedName>
</protein>
<comment type="caution">
    <text evidence="2">The sequence shown here is derived from an EMBL/GenBank/DDBJ whole genome shotgun (WGS) entry which is preliminary data.</text>
</comment>
<sequence>MVFQNSEGDYYWSHGLISDATYELLTSVQFPNAFDDYNAIGDIYISSGQSSSYPFRRRFEVASSTQSVQEHLNENKDAENVDVCVQEKASKYLNRKDVEEALHAQLVGVAKWAGCSGVMNYDKRNFAIPTINIVGSLVVGWTEVYGDILTFATIRGAGHLAPLTSLTRSLALFAAFLSGKPFPEA</sequence>
<dbReference type="AlphaFoldDB" id="A0AAV1RVI1"/>
<evidence type="ECO:0000256" key="1">
    <source>
        <dbReference type="ARBA" id="ARBA00009431"/>
    </source>
</evidence>
<dbReference type="Proteomes" id="UP001314170">
    <property type="component" value="Unassembled WGS sequence"/>
</dbReference>
<comment type="similarity">
    <text evidence="1">Belongs to the peptidase S10 family.</text>
</comment>
<dbReference type="InterPro" id="IPR001563">
    <property type="entry name" value="Peptidase_S10"/>
</dbReference>
<keyword evidence="3" id="KW-1185">Reference proteome</keyword>
<dbReference type="InterPro" id="IPR029058">
    <property type="entry name" value="AB_hydrolase_fold"/>
</dbReference>
<proteinExistence type="inferred from homology"/>
<evidence type="ECO:0000313" key="3">
    <source>
        <dbReference type="Proteomes" id="UP001314170"/>
    </source>
</evidence>
<dbReference type="GO" id="GO:0004185">
    <property type="term" value="F:serine-type carboxypeptidase activity"/>
    <property type="evidence" value="ECO:0007669"/>
    <property type="project" value="InterPro"/>
</dbReference>
<dbReference type="Gene3D" id="3.40.50.12670">
    <property type="match status" value="1"/>
</dbReference>